<dbReference type="InterPro" id="IPR000073">
    <property type="entry name" value="AB_hydrolase_1"/>
</dbReference>
<evidence type="ECO:0000256" key="1">
    <source>
        <dbReference type="ARBA" id="ARBA00022801"/>
    </source>
</evidence>
<dbReference type="GO" id="GO:0016787">
    <property type="term" value="F:hydrolase activity"/>
    <property type="evidence" value="ECO:0007669"/>
    <property type="project" value="UniProtKB-KW"/>
</dbReference>
<dbReference type="EC" id="1.11.1.18" evidence="3"/>
<protein>
    <submittedName>
        <fullName evidence="3">Non-heme bromoperoxidase BpoC</fullName>
        <ecNumber evidence="3">1.11.1.18</ecNumber>
    </submittedName>
</protein>
<evidence type="ECO:0000259" key="2">
    <source>
        <dbReference type="Pfam" id="PF00561"/>
    </source>
</evidence>
<dbReference type="PANTHER" id="PTHR43798:SF31">
    <property type="entry name" value="AB HYDROLASE SUPERFAMILY PROTEIN YCLE"/>
    <property type="match status" value="1"/>
</dbReference>
<dbReference type="PRINTS" id="PR00111">
    <property type="entry name" value="ABHYDROLASE"/>
</dbReference>
<dbReference type="InterPro" id="IPR050266">
    <property type="entry name" value="AB_hydrolase_sf"/>
</dbReference>
<evidence type="ECO:0000313" key="4">
    <source>
        <dbReference type="Proteomes" id="UP000270468"/>
    </source>
</evidence>
<dbReference type="InterPro" id="IPR029058">
    <property type="entry name" value="AB_hydrolase_fold"/>
</dbReference>
<reference evidence="3 4" key="1">
    <citation type="submission" date="2018-11" db="EMBL/GenBank/DDBJ databases">
        <authorList>
            <person name="Criscuolo A."/>
        </authorList>
    </citation>
    <scope>NUCLEOTIDE SEQUENCE [LARGE SCALE GENOMIC DNA]</scope>
    <source>
        <strain evidence="3">ATB-66</strain>
    </source>
</reference>
<gene>
    <name evidence="3" type="primary">bpoC</name>
    <name evidence="3" type="ORF">FILTAD_02105</name>
</gene>
<accession>A0A3P5X5K1</accession>
<dbReference type="Pfam" id="PF00561">
    <property type="entry name" value="Abhydrolase_1"/>
    <property type="match status" value="1"/>
</dbReference>
<dbReference type="OrthoDB" id="9805423at2"/>
<dbReference type="GO" id="GO:0016020">
    <property type="term" value="C:membrane"/>
    <property type="evidence" value="ECO:0007669"/>
    <property type="project" value="TreeGrafter"/>
</dbReference>
<keyword evidence="3" id="KW-0575">Peroxidase</keyword>
<dbReference type="AlphaFoldDB" id="A0A3P5X5K1"/>
<sequence length="257" mass="28780">MPTFNSNGVNLYYEDTGIGKPLLLLHGLTSNHAMFYRENEIFKETYRVITMDARGHGNSDKPTHYTLDDHVQDTIALLNHLELDAIYLIGVSMGSYIAQGLAIEMPSQVEKLVLVSTKSHGEQSSMAELFARHAAELKGLNIVDKMSHASQYMFYNQTTVGKWLHETAKNGNQLTLSEQDIASKALEGFDFRKKLGNISAETLVISGRHDGLNPPEYGRETAILIPEATFMEFKWSGHAPNVEQPDLFIGIVENFFE</sequence>
<proteinExistence type="predicted"/>
<dbReference type="GO" id="GO:0019806">
    <property type="term" value="F:bromide peroxidase activity"/>
    <property type="evidence" value="ECO:0007669"/>
    <property type="project" value="UniProtKB-EC"/>
</dbReference>
<dbReference type="EMBL" id="UXAV01000042">
    <property type="protein sequence ID" value="VDC29479.1"/>
    <property type="molecule type" value="Genomic_DNA"/>
</dbReference>
<keyword evidence="4" id="KW-1185">Reference proteome</keyword>
<evidence type="ECO:0000313" key="3">
    <source>
        <dbReference type="EMBL" id="VDC29479.1"/>
    </source>
</evidence>
<feature type="domain" description="AB hydrolase-1" evidence="2">
    <location>
        <begin position="20"/>
        <end position="243"/>
    </location>
</feature>
<dbReference type="Proteomes" id="UP000270468">
    <property type="component" value="Unassembled WGS sequence"/>
</dbReference>
<dbReference type="PANTHER" id="PTHR43798">
    <property type="entry name" value="MONOACYLGLYCEROL LIPASE"/>
    <property type="match status" value="1"/>
</dbReference>
<keyword evidence="1" id="KW-0378">Hydrolase</keyword>
<organism evidence="3 4">
    <name type="scientific">Filibacter tadaridae</name>
    <dbReference type="NCBI Taxonomy" id="2483811"/>
    <lineage>
        <taxon>Bacteria</taxon>
        <taxon>Bacillati</taxon>
        <taxon>Bacillota</taxon>
        <taxon>Bacilli</taxon>
        <taxon>Bacillales</taxon>
        <taxon>Caryophanaceae</taxon>
        <taxon>Filibacter</taxon>
    </lineage>
</organism>
<keyword evidence="3" id="KW-0560">Oxidoreductase</keyword>
<name>A0A3P5X5K1_9BACL</name>
<dbReference type="RefSeq" id="WP_124070744.1">
    <property type="nucleotide sequence ID" value="NZ_CBCRXF010000001.1"/>
</dbReference>
<dbReference type="SUPFAM" id="SSF53474">
    <property type="entry name" value="alpha/beta-Hydrolases"/>
    <property type="match status" value="1"/>
</dbReference>
<dbReference type="Gene3D" id="3.40.50.1820">
    <property type="entry name" value="alpha/beta hydrolase"/>
    <property type="match status" value="1"/>
</dbReference>